<reference evidence="1" key="1">
    <citation type="submission" date="2021-02" db="EMBL/GenBank/DDBJ databases">
        <authorList>
            <person name="Nowell W R."/>
        </authorList>
    </citation>
    <scope>NUCLEOTIDE SEQUENCE</scope>
</reference>
<comment type="caution">
    <text evidence="1">The sequence shown here is derived from an EMBL/GenBank/DDBJ whole genome shotgun (WGS) entry which is preliminary data.</text>
</comment>
<organism evidence="1 3">
    <name type="scientific">Didymodactylos carnosus</name>
    <dbReference type="NCBI Taxonomy" id="1234261"/>
    <lineage>
        <taxon>Eukaryota</taxon>
        <taxon>Metazoa</taxon>
        <taxon>Spiralia</taxon>
        <taxon>Gnathifera</taxon>
        <taxon>Rotifera</taxon>
        <taxon>Eurotatoria</taxon>
        <taxon>Bdelloidea</taxon>
        <taxon>Philodinida</taxon>
        <taxon>Philodinidae</taxon>
        <taxon>Didymodactylos</taxon>
    </lineage>
</organism>
<evidence type="ECO:0000313" key="3">
    <source>
        <dbReference type="Proteomes" id="UP000663829"/>
    </source>
</evidence>
<gene>
    <name evidence="1" type="ORF">GPM918_LOCUS24188</name>
    <name evidence="2" type="ORF">SRO942_LOCUS24187</name>
</gene>
<accession>A0A814X7V6</accession>
<protein>
    <submittedName>
        <fullName evidence="1">Uncharacterized protein</fullName>
    </submittedName>
</protein>
<dbReference type="EMBL" id="CAJOBC010008925">
    <property type="protein sequence ID" value="CAF3974581.1"/>
    <property type="molecule type" value="Genomic_DNA"/>
</dbReference>
<name>A0A814X7V6_9BILA</name>
<evidence type="ECO:0000313" key="2">
    <source>
        <dbReference type="EMBL" id="CAF3974581.1"/>
    </source>
</evidence>
<proteinExistence type="predicted"/>
<evidence type="ECO:0000313" key="1">
    <source>
        <dbReference type="EMBL" id="CAF1210542.1"/>
    </source>
</evidence>
<dbReference type="AlphaFoldDB" id="A0A814X7V6"/>
<dbReference type="Proteomes" id="UP000663829">
    <property type="component" value="Unassembled WGS sequence"/>
</dbReference>
<sequence length="76" mass="8586">MHDSAPPKNQYESYMSTDGVTWHQPSIQKLSPLIRPSIDDDLYGLLEHPGTYKLGIGFVPKNNEIVLLQSCIQLVF</sequence>
<dbReference type="EMBL" id="CAJNOQ010008924">
    <property type="protein sequence ID" value="CAF1210542.1"/>
    <property type="molecule type" value="Genomic_DNA"/>
</dbReference>
<keyword evidence="3" id="KW-1185">Reference proteome</keyword>
<dbReference type="Proteomes" id="UP000681722">
    <property type="component" value="Unassembled WGS sequence"/>
</dbReference>